<name>A0A9W5TWV6_9BACI</name>
<organism evidence="2 3">
    <name type="scientific">Lentibacillus populi</name>
    <dbReference type="NCBI Taxonomy" id="1827502"/>
    <lineage>
        <taxon>Bacteria</taxon>
        <taxon>Bacillati</taxon>
        <taxon>Bacillota</taxon>
        <taxon>Bacilli</taxon>
        <taxon>Bacillales</taxon>
        <taxon>Bacillaceae</taxon>
        <taxon>Lentibacillus</taxon>
    </lineage>
</organism>
<evidence type="ECO:0000313" key="3">
    <source>
        <dbReference type="Proteomes" id="UP000621492"/>
    </source>
</evidence>
<evidence type="ECO:0000256" key="1">
    <source>
        <dbReference type="SAM" id="Coils"/>
    </source>
</evidence>
<dbReference type="EMBL" id="BMJD01000008">
    <property type="protein sequence ID" value="GGB38528.1"/>
    <property type="molecule type" value="Genomic_DNA"/>
</dbReference>
<proteinExistence type="predicted"/>
<comment type="caution">
    <text evidence="2">The sequence shown here is derived from an EMBL/GenBank/DDBJ whole genome shotgun (WGS) entry which is preliminary data.</text>
</comment>
<reference evidence="2" key="2">
    <citation type="submission" date="2020-09" db="EMBL/GenBank/DDBJ databases">
        <authorList>
            <person name="Sun Q."/>
            <person name="Zhou Y."/>
        </authorList>
    </citation>
    <scope>NUCLEOTIDE SEQUENCE</scope>
    <source>
        <strain evidence="2">CGMCC 1.15454</strain>
    </source>
</reference>
<dbReference type="Proteomes" id="UP000621492">
    <property type="component" value="Unassembled WGS sequence"/>
</dbReference>
<evidence type="ECO:0000313" key="2">
    <source>
        <dbReference type="EMBL" id="GGB38528.1"/>
    </source>
</evidence>
<keyword evidence="1" id="KW-0175">Coiled coil</keyword>
<accession>A0A9W5TWV6</accession>
<dbReference type="RefSeq" id="WP_155554812.1">
    <property type="nucleotide sequence ID" value="NZ_BMJD01000008.1"/>
</dbReference>
<dbReference type="AlphaFoldDB" id="A0A9W5TWV6"/>
<protein>
    <submittedName>
        <fullName evidence="2">Uncharacterized protein</fullName>
    </submittedName>
</protein>
<feature type="coiled-coil region" evidence="1">
    <location>
        <begin position="21"/>
        <end position="48"/>
    </location>
</feature>
<keyword evidence="3" id="KW-1185">Reference proteome</keyword>
<gene>
    <name evidence="2" type="ORF">GCM10011409_15020</name>
</gene>
<reference evidence="2" key="1">
    <citation type="journal article" date="2014" name="Int. J. Syst. Evol. Microbiol.">
        <title>Complete genome sequence of Corynebacterium casei LMG S-19264T (=DSM 44701T), isolated from a smear-ripened cheese.</title>
        <authorList>
            <consortium name="US DOE Joint Genome Institute (JGI-PGF)"/>
            <person name="Walter F."/>
            <person name="Albersmeier A."/>
            <person name="Kalinowski J."/>
            <person name="Ruckert C."/>
        </authorList>
    </citation>
    <scope>NUCLEOTIDE SEQUENCE</scope>
    <source>
        <strain evidence="2">CGMCC 1.15454</strain>
    </source>
</reference>
<sequence length="51" mass="6254">MAVKKKKSRKKKYFHLPVEDRREFELEVEEKEQKMIAAEKVFAKLDKKYPK</sequence>